<gene>
    <name evidence="2" type="ORF">DFQ27_007469</name>
</gene>
<feature type="compositionally biased region" description="Low complexity" evidence="1">
    <location>
        <begin position="9"/>
        <end position="24"/>
    </location>
</feature>
<organism evidence="2 3">
    <name type="scientific">Actinomortierella ambigua</name>
    <dbReference type="NCBI Taxonomy" id="1343610"/>
    <lineage>
        <taxon>Eukaryota</taxon>
        <taxon>Fungi</taxon>
        <taxon>Fungi incertae sedis</taxon>
        <taxon>Mucoromycota</taxon>
        <taxon>Mortierellomycotina</taxon>
        <taxon>Mortierellomycetes</taxon>
        <taxon>Mortierellales</taxon>
        <taxon>Mortierellaceae</taxon>
        <taxon>Actinomortierella</taxon>
    </lineage>
</organism>
<reference evidence="2" key="1">
    <citation type="journal article" date="2020" name="Fungal Divers.">
        <title>Resolving the Mortierellaceae phylogeny through synthesis of multi-gene phylogenetics and phylogenomics.</title>
        <authorList>
            <person name="Vandepol N."/>
            <person name="Liber J."/>
            <person name="Desiro A."/>
            <person name="Na H."/>
            <person name="Kennedy M."/>
            <person name="Barry K."/>
            <person name="Grigoriev I.V."/>
            <person name="Miller A.N."/>
            <person name="O'Donnell K."/>
            <person name="Stajich J.E."/>
            <person name="Bonito G."/>
        </authorList>
    </citation>
    <scope>NUCLEOTIDE SEQUENCE</scope>
    <source>
        <strain evidence="2">BC1065</strain>
    </source>
</reference>
<evidence type="ECO:0000313" key="3">
    <source>
        <dbReference type="Proteomes" id="UP000807716"/>
    </source>
</evidence>
<feature type="region of interest" description="Disordered" evidence="1">
    <location>
        <begin position="140"/>
        <end position="206"/>
    </location>
</feature>
<dbReference type="EMBL" id="JAAAJB010000059">
    <property type="protein sequence ID" value="KAG0268126.1"/>
    <property type="molecule type" value="Genomic_DNA"/>
</dbReference>
<keyword evidence="3" id="KW-1185">Reference proteome</keyword>
<proteinExistence type="predicted"/>
<accession>A0A9P6QKV2</accession>
<sequence length="289" mass="31245">MILPRKRSIASFSSSPSSSSNAASRSKDTTKKAAAVVAAKAAALNLKEGRDLSSAASVIIVKGTAPNFSEQRLKRQRQHSSSSSSLYSAYEAIVNSDSQMPVFLTHDRITRQGKKKPVAVKSLAENQTHSKPLRPFVRVAVPSPSSDGDMAQVDNNNKEEEEDELVEGKAKAQVDVEEEMDHSALIQEEADYSNNSEMEDRDTAAEPDNYISAATLSYDTMDTTVEEVVGSTDDGDGDAEDIDLLGNRVAAPAPAPAPPSTLPASDDAYDDNEETRYITPRMNGRHRIE</sequence>
<dbReference type="AlphaFoldDB" id="A0A9P6QKV2"/>
<dbReference type="Proteomes" id="UP000807716">
    <property type="component" value="Unassembled WGS sequence"/>
</dbReference>
<evidence type="ECO:0000313" key="2">
    <source>
        <dbReference type="EMBL" id="KAG0268126.1"/>
    </source>
</evidence>
<name>A0A9P6QKV2_9FUNG</name>
<dbReference type="OrthoDB" id="2450101at2759"/>
<feature type="region of interest" description="Disordered" evidence="1">
    <location>
        <begin position="248"/>
        <end position="289"/>
    </location>
</feature>
<protein>
    <submittedName>
        <fullName evidence="2">Uncharacterized protein</fullName>
    </submittedName>
</protein>
<comment type="caution">
    <text evidence="2">The sequence shown here is derived from an EMBL/GenBank/DDBJ whole genome shotgun (WGS) entry which is preliminary data.</text>
</comment>
<evidence type="ECO:0000256" key="1">
    <source>
        <dbReference type="SAM" id="MobiDB-lite"/>
    </source>
</evidence>
<feature type="region of interest" description="Disordered" evidence="1">
    <location>
        <begin position="1"/>
        <end position="31"/>
    </location>
</feature>